<evidence type="ECO:0000313" key="11">
    <source>
        <dbReference type="Proteomes" id="UP000317893"/>
    </source>
</evidence>
<feature type="transmembrane region" description="Helical" evidence="8">
    <location>
        <begin position="257"/>
        <end position="279"/>
    </location>
</feature>
<feature type="transmembrane region" description="Helical" evidence="8">
    <location>
        <begin position="27"/>
        <end position="44"/>
    </location>
</feature>
<dbReference type="Proteomes" id="UP000317893">
    <property type="component" value="Unassembled WGS sequence"/>
</dbReference>
<keyword evidence="6 8" id="KW-1133">Transmembrane helix</keyword>
<comment type="subcellular location">
    <subcellularLocation>
        <location evidence="1">Cell membrane</location>
        <topology evidence="1">Multi-pass membrane protein</topology>
    </subcellularLocation>
</comment>
<keyword evidence="3" id="KW-0813">Transport</keyword>
<evidence type="ECO:0000256" key="3">
    <source>
        <dbReference type="ARBA" id="ARBA00022448"/>
    </source>
</evidence>
<keyword evidence="4" id="KW-1003">Cell membrane</keyword>
<reference evidence="10 11" key="1">
    <citation type="submission" date="2019-06" db="EMBL/GenBank/DDBJ databases">
        <title>Sequencing the genomes of 1000 actinobacteria strains.</title>
        <authorList>
            <person name="Klenk H.-P."/>
        </authorList>
    </citation>
    <scope>NUCLEOTIDE SEQUENCE [LARGE SCALE GENOMIC DNA]</scope>
    <source>
        <strain evidence="10 11">DSM 18607</strain>
    </source>
</reference>
<feature type="domain" description="Major facilitator superfamily (MFS) profile" evidence="9">
    <location>
        <begin position="23"/>
        <end position="409"/>
    </location>
</feature>
<dbReference type="InterPro" id="IPR005829">
    <property type="entry name" value="Sugar_transporter_CS"/>
</dbReference>
<dbReference type="InterPro" id="IPR036259">
    <property type="entry name" value="MFS_trans_sf"/>
</dbReference>
<feature type="transmembrane region" description="Helical" evidence="8">
    <location>
        <begin position="231"/>
        <end position="251"/>
    </location>
</feature>
<dbReference type="CDD" id="cd17324">
    <property type="entry name" value="MFS_NepI_like"/>
    <property type="match status" value="1"/>
</dbReference>
<evidence type="ECO:0000256" key="7">
    <source>
        <dbReference type="ARBA" id="ARBA00023136"/>
    </source>
</evidence>
<feature type="transmembrane region" description="Helical" evidence="8">
    <location>
        <begin position="96"/>
        <end position="116"/>
    </location>
</feature>
<keyword evidence="7 8" id="KW-0472">Membrane</keyword>
<gene>
    <name evidence="10" type="ORF">FB458_1698</name>
</gene>
<evidence type="ECO:0000256" key="1">
    <source>
        <dbReference type="ARBA" id="ARBA00004651"/>
    </source>
</evidence>
<feature type="transmembrane region" description="Helical" evidence="8">
    <location>
        <begin position="122"/>
        <end position="139"/>
    </location>
</feature>
<feature type="transmembrane region" description="Helical" evidence="8">
    <location>
        <begin position="151"/>
        <end position="169"/>
    </location>
</feature>
<dbReference type="Pfam" id="PF07690">
    <property type="entry name" value="MFS_1"/>
    <property type="match status" value="2"/>
</dbReference>
<dbReference type="EMBL" id="VFMN01000001">
    <property type="protein sequence ID" value="TQJ08607.1"/>
    <property type="molecule type" value="Genomic_DNA"/>
</dbReference>
<keyword evidence="5 8" id="KW-0812">Transmembrane</keyword>
<evidence type="ECO:0000256" key="8">
    <source>
        <dbReference type="SAM" id="Phobius"/>
    </source>
</evidence>
<name>A0A542DZT4_9MICO</name>
<dbReference type="PROSITE" id="PS00216">
    <property type="entry name" value="SUGAR_TRANSPORT_1"/>
    <property type="match status" value="1"/>
</dbReference>
<feature type="transmembrane region" description="Helical" evidence="8">
    <location>
        <begin position="64"/>
        <end position="84"/>
    </location>
</feature>
<feature type="transmembrane region" description="Helical" evidence="8">
    <location>
        <begin position="358"/>
        <end position="377"/>
    </location>
</feature>
<comment type="similarity">
    <text evidence="2">Belongs to the major facilitator superfamily.</text>
</comment>
<protein>
    <submittedName>
        <fullName evidence="10">YNFM family putative membrane transporter</fullName>
    </submittedName>
</protein>
<comment type="caution">
    <text evidence="10">The sequence shown here is derived from an EMBL/GenBank/DDBJ whole genome shotgun (WGS) entry which is preliminary data.</text>
</comment>
<feature type="transmembrane region" description="Helical" evidence="8">
    <location>
        <begin position="316"/>
        <end position="337"/>
    </location>
</feature>
<feature type="transmembrane region" description="Helical" evidence="8">
    <location>
        <begin position="181"/>
        <end position="201"/>
    </location>
</feature>
<dbReference type="GO" id="GO:0005886">
    <property type="term" value="C:plasma membrane"/>
    <property type="evidence" value="ECO:0007669"/>
    <property type="project" value="UniProtKB-SubCell"/>
</dbReference>
<dbReference type="PANTHER" id="PTHR43271:SF1">
    <property type="entry name" value="INNER MEMBRANE TRANSPORT PROTEIN YNFM"/>
    <property type="match status" value="1"/>
</dbReference>
<proteinExistence type="inferred from homology"/>
<feature type="transmembrane region" description="Helical" evidence="8">
    <location>
        <begin position="291"/>
        <end position="310"/>
    </location>
</feature>
<feature type="transmembrane region" description="Helical" evidence="8">
    <location>
        <begin position="383"/>
        <end position="404"/>
    </location>
</feature>
<evidence type="ECO:0000256" key="4">
    <source>
        <dbReference type="ARBA" id="ARBA00022475"/>
    </source>
</evidence>
<dbReference type="PANTHER" id="PTHR43271">
    <property type="entry name" value="BLL2771 PROTEIN"/>
    <property type="match status" value="1"/>
</dbReference>
<dbReference type="RefSeq" id="WP_211355974.1">
    <property type="nucleotide sequence ID" value="NZ_BAAAPR010000004.1"/>
</dbReference>
<dbReference type="InterPro" id="IPR020846">
    <property type="entry name" value="MFS_dom"/>
</dbReference>
<dbReference type="AlphaFoldDB" id="A0A542DZT4"/>
<dbReference type="GO" id="GO:0022857">
    <property type="term" value="F:transmembrane transporter activity"/>
    <property type="evidence" value="ECO:0007669"/>
    <property type="project" value="InterPro"/>
</dbReference>
<evidence type="ECO:0000313" key="10">
    <source>
        <dbReference type="EMBL" id="TQJ08607.1"/>
    </source>
</evidence>
<evidence type="ECO:0000256" key="6">
    <source>
        <dbReference type="ARBA" id="ARBA00022989"/>
    </source>
</evidence>
<dbReference type="PROSITE" id="PS50850">
    <property type="entry name" value="MFS"/>
    <property type="match status" value="1"/>
</dbReference>
<keyword evidence="11" id="KW-1185">Reference proteome</keyword>
<accession>A0A542DZT4</accession>
<organism evidence="10 11">
    <name type="scientific">Lapillicoccus jejuensis</name>
    <dbReference type="NCBI Taxonomy" id="402171"/>
    <lineage>
        <taxon>Bacteria</taxon>
        <taxon>Bacillati</taxon>
        <taxon>Actinomycetota</taxon>
        <taxon>Actinomycetes</taxon>
        <taxon>Micrococcales</taxon>
        <taxon>Intrasporangiaceae</taxon>
        <taxon>Lapillicoccus</taxon>
    </lineage>
</organism>
<evidence type="ECO:0000256" key="2">
    <source>
        <dbReference type="ARBA" id="ARBA00008335"/>
    </source>
</evidence>
<dbReference type="Gene3D" id="1.20.1250.20">
    <property type="entry name" value="MFS general substrate transporter like domains"/>
    <property type="match status" value="1"/>
</dbReference>
<evidence type="ECO:0000256" key="5">
    <source>
        <dbReference type="ARBA" id="ARBA00022692"/>
    </source>
</evidence>
<dbReference type="InterPro" id="IPR011701">
    <property type="entry name" value="MFS"/>
</dbReference>
<sequence length="424" mass="42717">MSERSSATSDATAFAGHRPGSPAYRRLSIALFAAGLATFAQLYSTQPVLPDLATAFSLSPATSALSVSAATLGLGIALLVVGPVTERRGRTPLMHASLAASSVVGVLCAVAPTWPLLLGLRVLQGVTLAGLSAVAMAYLREEVHPEAHGRASGLYIGGTALGGMAGRLLASGVGDVAGWRWAVGAVALLGIACTVVVRLLLPVSQGFVPAPAGRAALWENTRHVLGDRALLLLYALAALAMGGFVATYNALGFRLAAAPYGLSLGLAGLVFLSYALGSVSSTLAGRAADRFGRRAVVPVGVLVAVAGLALTLAEPLWLVVVGVAVETIGFFAAHGVASGWVSARAHLGGGGTGQASSFYLFAYYVGSSVFGSVSGLAWTSGGWARVVTVVGGVFVLALLVSLALRRVPSLLEPRGGAAGDAAAH</sequence>
<dbReference type="SUPFAM" id="SSF103473">
    <property type="entry name" value="MFS general substrate transporter"/>
    <property type="match status" value="1"/>
</dbReference>
<evidence type="ECO:0000259" key="9">
    <source>
        <dbReference type="PROSITE" id="PS50850"/>
    </source>
</evidence>